<keyword evidence="4 7" id="KW-1133">Transmembrane helix</keyword>
<comment type="function">
    <text evidence="7">Essential cell division protein. May link together the upstream cell division proteins, which are predominantly cytoplasmic, with the downstream cell division proteins, which are predominantly periplasmic.</text>
</comment>
<dbReference type="GO" id="GO:0032153">
    <property type="term" value="C:cell division site"/>
    <property type="evidence" value="ECO:0007669"/>
    <property type="project" value="UniProtKB-UniRule"/>
</dbReference>
<evidence type="ECO:0000256" key="8">
    <source>
        <dbReference type="SAM" id="Phobius"/>
    </source>
</evidence>
<evidence type="ECO:0000256" key="7">
    <source>
        <dbReference type="HAMAP-Rule" id="MF_00599"/>
    </source>
</evidence>
<comment type="similarity">
    <text evidence="7">Belongs to the FtsB family.</text>
</comment>
<evidence type="ECO:0000313" key="10">
    <source>
        <dbReference type="Proteomes" id="UP000255279"/>
    </source>
</evidence>
<keyword evidence="5 7" id="KW-0472">Membrane</keyword>
<dbReference type="GO" id="GO:0043093">
    <property type="term" value="P:FtsZ-dependent cytokinesis"/>
    <property type="evidence" value="ECO:0007669"/>
    <property type="project" value="UniProtKB-UniRule"/>
</dbReference>
<proteinExistence type="inferred from homology"/>
<dbReference type="HAMAP" id="MF_00599">
    <property type="entry name" value="FtsB"/>
    <property type="match status" value="1"/>
</dbReference>
<keyword evidence="2 7" id="KW-0132">Cell division</keyword>
<comment type="subunit">
    <text evidence="7">Part of a complex composed of FtsB, FtsL and FtsQ.</text>
</comment>
<sequence length="135" mass="14903">MKKRPVMEFGNTSLSAVSYLCLIAFGVVVLLLLQNQYWRGENGHASLQTLSQAIKEQERINAEQIYTNNLLRADVQDLKSGLSAIEEHARLDLGLIKSGETFVQLSNAPVTYSRTPVATDAEETVEVIDEPLTAP</sequence>
<evidence type="ECO:0000256" key="4">
    <source>
        <dbReference type="ARBA" id="ARBA00022989"/>
    </source>
</evidence>
<organism evidence="9 10">
    <name type="scientific">Moraxella caviae</name>
    <dbReference type="NCBI Taxonomy" id="34060"/>
    <lineage>
        <taxon>Bacteria</taxon>
        <taxon>Pseudomonadati</taxon>
        <taxon>Pseudomonadota</taxon>
        <taxon>Gammaproteobacteria</taxon>
        <taxon>Moraxellales</taxon>
        <taxon>Moraxellaceae</taxon>
        <taxon>Moraxella</taxon>
    </lineage>
</organism>
<dbReference type="InterPro" id="IPR007060">
    <property type="entry name" value="FtsL/DivIC"/>
</dbReference>
<evidence type="ECO:0000313" key="9">
    <source>
        <dbReference type="EMBL" id="STZ10049.1"/>
    </source>
</evidence>
<reference evidence="9 10" key="1">
    <citation type="submission" date="2018-06" db="EMBL/GenBank/DDBJ databases">
        <authorList>
            <consortium name="Pathogen Informatics"/>
            <person name="Doyle S."/>
        </authorList>
    </citation>
    <scope>NUCLEOTIDE SEQUENCE [LARGE SCALE GENOMIC DNA]</scope>
    <source>
        <strain evidence="9 10">NCTC10293</strain>
    </source>
</reference>
<feature type="topological domain" description="Cytoplasmic" evidence="7">
    <location>
        <begin position="1"/>
        <end position="20"/>
    </location>
</feature>
<dbReference type="GO" id="GO:0030428">
    <property type="term" value="C:cell septum"/>
    <property type="evidence" value="ECO:0007669"/>
    <property type="project" value="TreeGrafter"/>
</dbReference>
<keyword evidence="1 7" id="KW-1003">Cell membrane</keyword>
<evidence type="ECO:0000256" key="6">
    <source>
        <dbReference type="ARBA" id="ARBA00023306"/>
    </source>
</evidence>
<evidence type="ECO:0000256" key="2">
    <source>
        <dbReference type="ARBA" id="ARBA00022618"/>
    </source>
</evidence>
<keyword evidence="3 7" id="KW-0812">Transmembrane</keyword>
<dbReference type="Pfam" id="PF04977">
    <property type="entry name" value="DivIC"/>
    <property type="match status" value="1"/>
</dbReference>
<evidence type="ECO:0000256" key="1">
    <source>
        <dbReference type="ARBA" id="ARBA00022475"/>
    </source>
</evidence>
<dbReference type="EMBL" id="UGQE01000001">
    <property type="protein sequence ID" value="STZ10049.1"/>
    <property type="molecule type" value="Genomic_DNA"/>
</dbReference>
<dbReference type="GO" id="GO:0005886">
    <property type="term" value="C:plasma membrane"/>
    <property type="evidence" value="ECO:0007669"/>
    <property type="project" value="UniProtKB-SubCell"/>
</dbReference>
<dbReference type="PANTHER" id="PTHR37485">
    <property type="entry name" value="CELL DIVISION PROTEIN FTSB"/>
    <property type="match status" value="1"/>
</dbReference>
<gene>
    <name evidence="7 9" type="primary">ftsB</name>
    <name evidence="9" type="ORF">NCTC10293_00371</name>
</gene>
<keyword evidence="6 7" id="KW-0131">Cell cycle</keyword>
<dbReference type="Proteomes" id="UP000255279">
    <property type="component" value="Unassembled WGS sequence"/>
</dbReference>
<keyword evidence="7" id="KW-0997">Cell inner membrane</keyword>
<accession>A0A378R5M2</accession>
<feature type="transmembrane region" description="Helical" evidence="8">
    <location>
        <begin position="12"/>
        <end position="33"/>
    </location>
</feature>
<dbReference type="PANTHER" id="PTHR37485:SF1">
    <property type="entry name" value="CELL DIVISION PROTEIN FTSB"/>
    <property type="match status" value="1"/>
</dbReference>
<evidence type="ECO:0000256" key="5">
    <source>
        <dbReference type="ARBA" id="ARBA00023136"/>
    </source>
</evidence>
<dbReference type="InterPro" id="IPR023081">
    <property type="entry name" value="Cell_div_FtsB"/>
</dbReference>
<feature type="topological domain" description="Periplasmic" evidence="7">
    <location>
        <begin position="40"/>
        <end position="135"/>
    </location>
</feature>
<name>A0A378R5M2_9GAMM</name>
<protein>
    <recommendedName>
        <fullName evidence="7">Cell division protein FtsB</fullName>
    </recommendedName>
</protein>
<dbReference type="RefSeq" id="WP_242620138.1">
    <property type="nucleotide sequence ID" value="NZ_CAACXO010000048.1"/>
</dbReference>
<evidence type="ECO:0000256" key="3">
    <source>
        <dbReference type="ARBA" id="ARBA00022692"/>
    </source>
</evidence>
<dbReference type="AlphaFoldDB" id="A0A378R5M2"/>
<comment type="subcellular location">
    <subcellularLocation>
        <location evidence="7">Cell inner membrane</location>
        <topology evidence="7">Single-pass type II membrane protein</topology>
    </subcellularLocation>
    <text evidence="7">Localizes to the division septum.</text>
</comment>